<evidence type="ECO:0008006" key="3">
    <source>
        <dbReference type="Google" id="ProtNLM"/>
    </source>
</evidence>
<sequence>MSSTSDEYAELMRATFKSASGKKETVTATAGKMAQPADTAVAKVEESDSGILASVTETADTIWTTLKNNPLAAATGLVVGVGAVAAAPFTGGGSVFGGATLLASLAGAGGIATAAAVAGAGAGAAISQATTESAQQEAFASGQQKAGAEAAVQMQDLQAQIERAAALLSDQKTLHEFYVNLSAIGFAMAGCDGTVTTAEMECIKEFIVGVSKDHFPKDIQDLMDDLRLIPPDFDGAMIYAEHVGVKHWTTVDGILAIVSEADGDSNEYEHDFLLKWKAYKAARLGEGVPA</sequence>
<organism evidence="1 2">
    <name type="scientific">Azospirillum himalayense</name>
    <dbReference type="NCBI Taxonomy" id="654847"/>
    <lineage>
        <taxon>Bacteria</taxon>
        <taxon>Pseudomonadati</taxon>
        <taxon>Pseudomonadota</taxon>
        <taxon>Alphaproteobacteria</taxon>
        <taxon>Rhodospirillales</taxon>
        <taxon>Azospirillaceae</taxon>
        <taxon>Azospirillum</taxon>
    </lineage>
</organism>
<evidence type="ECO:0000313" key="2">
    <source>
        <dbReference type="Proteomes" id="UP001596166"/>
    </source>
</evidence>
<dbReference type="EMBL" id="JBHSLC010000115">
    <property type="protein sequence ID" value="MFC5359568.1"/>
    <property type="molecule type" value="Genomic_DNA"/>
</dbReference>
<comment type="caution">
    <text evidence="1">The sequence shown here is derived from an EMBL/GenBank/DDBJ whole genome shotgun (WGS) entry which is preliminary data.</text>
</comment>
<reference evidence="2" key="1">
    <citation type="journal article" date="2019" name="Int. J. Syst. Evol. Microbiol.">
        <title>The Global Catalogue of Microorganisms (GCM) 10K type strain sequencing project: providing services to taxonomists for standard genome sequencing and annotation.</title>
        <authorList>
            <consortium name="The Broad Institute Genomics Platform"/>
            <consortium name="The Broad Institute Genome Sequencing Center for Infectious Disease"/>
            <person name="Wu L."/>
            <person name="Ma J."/>
        </authorList>
    </citation>
    <scope>NUCLEOTIDE SEQUENCE [LARGE SCALE GENOMIC DNA]</scope>
    <source>
        <strain evidence="2">CCUG 58760</strain>
    </source>
</reference>
<keyword evidence="2" id="KW-1185">Reference proteome</keyword>
<evidence type="ECO:0000313" key="1">
    <source>
        <dbReference type="EMBL" id="MFC5359568.1"/>
    </source>
</evidence>
<dbReference type="Proteomes" id="UP001596166">
    <property type="component" value="Unassembled WGS sequence"/>
</dbReference>
<accession>A0ABW0GHD8</accession>
<name>A0ABW0GHD8_9PROT</name>
<dbReference type="SUPFAM" id="SSF158682">
    <property type="entry name" value="TerB-like"/>
    <property type="match status" value="1"/>
</dbReference>
<proteinExistence type="predicted"/>
<dbReference type="RefSeq" id="WP_376999699.1">
    <property type="nucleotide sequence ID" value="NZ_JBHSLC010000115.1"/>
</dbReference>
<dbReference type="InterPro" id="IPR029024">
    <property type="entry name" value="TerB-like"/>
</dbReference>
<gene>
    <name evidence="1" type="ORF">ACFPMG_31680</name>
</gene>
<protein>
    <recommendedName>
        <fullName evidence="3">Tellurite resistance TerB family protein</fullName>
    </recommendedName>
</protein>